<evidence type="ECO:0000256" key="1">
    <source>
        <dbReference type="SAM" id="Phobius"/>
    </source>
</evidence>
<dbReference type="EMBL" id="UGTZ01000001">
    <property type="protein sequence ID" value="SUC31622.1"/>
    <property type="molecule type" value="Genomic_DNA"/>
</dbReference>
<name>A0A379FSK1_PRORE</name>
<evidence type="ECO:0000313" key="2">
    <source>
        <dbReference type="EMBL" id="SUC31622.1"/>
    </source>
</evidence>
<keyword evidence="1" id="KW-1133">Transmembrane helix</keyword>
<dbReference type="Proteomes" id="UP000254208">
    <property type="component" value="Unassembled WGS sequence"/>
</dbReference>
<gene>
    <name evidence="2" type="ORF">NCTC11801_02574</name>
</gene>
<sequence>MGNKCLYTRVQNRLPLHHEISMVRLVTGFFISRVIAWSYSHIIDV</sequence>
<organism evidence="2 3">
    <name type="scientific">Providencia rettgeri</name>
    <dbReference type="NCBI Taxonomy" id="587"/>
    <lineage>
        <taxon>Bacteria</taxon>
        <taxon>Pseudomonadati</taxon>
        <taxon>Pseudomonadota</taxon>
        <taxon>Gammaproteobacteria</taxon>
        <taxon>Enterobacterales</taxon>
        <taxon>Morganellaceae</taxon>
        <taxon>Providencia</taxon>
    </lineage>
</organism>
<keyword evidence="1" id="KW-0472">Membrane</keyword>
<protein>
    <submittedName>
        <fullName evidence="2">Uncharacterized protein</fullName>
    </submittedName>
</protein>
<proteinExistence type="predicted"/>
<feature type="transmembrane region" description="Helical" evidence="1">
    <location>
        <begin position="21"/>
        <end position="39"/>
    </location>
</feature>
<reference evidence="2 3" key="1">
    <citation type="submission" date="2018-06" db="EMBL/GenBank/DDBJ databases">
        <authorList>
            <consortium name="Pathogen Informatics"/>
            <person name="Doyle S."/>
        </authorList>
    </citation>
    <scope>NUCLEOTIDE SEQUENCE [LARGE SCALE GENOMIC DNA]</scope>
    <source>
        <strain evidence="2 3">NCTC11801</strain>
    </source>
</reference>
<keyword evidence="1" id="KW-0812">Transmembrane</keyword>
<dbReference type="AlphaFoldDB" id="A0A379FSK1"/>
<evidence type="ECO:0000313" key="3">
    <source>
        <dbReference type="Proteomes" id="UP000254208"/>
    </source>
</evidence>
<accession>A0A379FSK1</accession>